<feature type="transmembrane region" description="Helical" evidence="1">
    <location>
        <begin position="302"/>
        <end position="321"/>
    </location>
</feature>
<keyword evidence="1" id="KW-0812">Transmembrane</keyword>
<feature type="transmembrane region" description="Helical" evidence="1">
    <location>
        <begin position="57"/>
        <end position="78"/>
    </location>
</feature>
<organism evidence="2 3">
    <name type="scientific">Marinicauda salina</name>
    <dbReference type="NCBI Taxonomy" id="2135793"/>
    <lineage>
        <taxon>Bacteria</taxon>
        <taxon>Pseudomonadati</taxon>
        <taxon>Pseudomonadota</taxon>
        <taxon>Alphaproteobacteria</taxon>
        <taxon>Maricaulales</taxon>
        <taxon>Maricaulaceae</taxon>
        <taxon>Marinicauda</taxon>
    </lineage>
</organism>
<dbReference type="OrthoDB" id="6262805at2"/>
<dbReference type="Proteomes" id="UP000245168">
    <property type="component" value="Unassembled WGS sequence"/>
</dbReference>
<feature type="transmembrane region" description="Helical" evidence="1">
    <location>
        <begin position="145"/>
        <end position="167"/>
    </location>
</feature>
<feature type="transmembrane region" description="Helical" evidence="1">
    <location>
        <begin position="214"/>
        <end position="237"/>
    </location>
</feature>
<dbReference type="Gene3D" id="1.20.1250.20">
    <property type="entry name" value="MFS general substrate transporter like domains"/>
    <property type="match status" value="1"/>
</dbReference>
<sequence length="388" mass="37816">MSSAGPEQPETARRAVARGGLILIASAIVIGVLGRSVELLLPVILDSAGRALDLSNAALGGFAAAELAGITLASVAGYRLAPRLAPAPTAIAGALLLALANALTPFVATTGQLIALRFAAGALGEGPLLIAAISVLGATARASRVYAIFMAAQMAFGAAALAGFGFVEARAGFVGVMGGLAALSAFGVLAAFGQPFRGPLAAPPAAPRNGGAGLRGWAALTGMGLFHIGVSALWAFLQQKAGALGLSPATGGLLLSIMMGSGLAGTAWVMGPGAARRSLGLTCLALGLAGPAAVLAGGPALYLAAGVVLMIAWNISVPHQIAQLGQDLDARGLLPLVPGFQGVGLAAGPAIAGLVSAPGEYRAVAGIVALAAAASAACFLYAGGRLRS</sequence>
<evidence type="ECO:0000313" key="3">
    <source>
        <dbReference type="Proteomes" id="UP000245168"/>
    </source>
</evidence>
<feature type="transmembrane region" description="Helical" evidence="1">
    <location>
        <begin position="21"/>
        <end position="45"/>
    </location>
</feature>
<keyword evidence="1" id="KW-1133">Transmembrane helix</keyword>
<accession>A0A2U2BSH2</accession>
<evidence type="ECO:0000313" key="2">
    <source>
        <dbReference type="EMBL" id="PWE16947.1"/>
    </source>
</evidence>
<gene>
    <name evidence="2" type="ORF">DDZ18_09560</name>
</gene>
<name>A0A2U2BSH2_9PROT</name>
<dbReference type="SUPFAM" id="SSF103473">
    <property type="entry name" value="MFS general substrate transporter"/>
    <property type="match status" value="1"/>
</dbReference>
<evidence type="ECO:0000256" key="1">
    <source>
        <dbReference type="SAM" id="Phobius"/>
    </source>
</evidence>
<feature type="transmembrane region" description="Helical" evidence="1">
    <location>
        <begin position="249"/>
        <end position="271"/>
    </location>
</feature>
<feature type="transmembrane region" description="Helical" evidence="1">
    <location>
        <begin position="90"/>
        <end position="108"/>
    </location>
</feature>
<feature type="transmembrane region" description="Helical" evidence="1">
    <location>
        <begin position="114"/>
        <end position="138"/>
    </location>
</feature>
<feature type="transmembrane region" description="Helical" evidence="1">
    <location>
        <begin position="361"/>
        <end position="382"/>
    </location>
</feature>
<keyword evidence="1" id="KW-0472">Membrane</keyword>
<protein>
    <recommendedName>
        <fullName evidence="4">MFS transporter</fullName>
    </recommendedName>
</protein>
<keyword evidence="3" id="KW-1185">Reference proteome</keyword>
<dbReference type="AlphaFoldDB" id="A0A2U2BSH2"/>
<dbReference type="RefSeq" id="WP_109253171.1">
    <property type="nucleotide sequence ID" value="NZ_QEXV01000004.1"/>
</dbReference>
<dbReference type="EMBL" id="QEXV01000004">
    <property type="protein sequence ID" value="PWE16947.1"/>
    <property type="molecule type" value="Genomic_DNA"/>
</dbReference>
<dbReference type="InterPro" id="IPR036259">
    <property type="entry name" value="MFS_trans_sf"/>
</dbReference>
<feature type="transmembrane region" description="Helical" evidence="1">
    <location>
        <begin position="173"/>
        <end position="193"/>
    </location>
</feature>
<proteinExistence type="predicted"/>
<feature type="transmembrane region" description="Helical" evidence="1">
    <location>
        <begin position="333"/>
        <end position="355"/>
    </location>
</feature>
<comment type="caution">
    <text evidence="2">The sequence shown here is derived from an EMBL/GenBank/DDBJ whole genome shotgun (WGS) entry which is preliminary data.</text>
</comment>
<reference evidence="3" key="1">
    <citation type="submission" date="2018-05" db="EMBL/GenBank/DDBJ databases">
        <authorList>
            <person name="Liu B.-T."/>
        </authorList>
    </citation>
    <scope>NUCLEOTIDE SEQUENCE [LARGE SCALE GENOMIC DNA]</scope>
    <source>
        <strain evidence="3">WD6-1</strain>
    </source>
</reference>
<evidence type="ECO:0008006" key="4">
    <source>
        <dbReference type="Google" id="ProtNLM"/>
    </source>
</evidence>